<keyword evidence="2" id="KW-0813">Transport</keyword>
<evidence type="ECO:0000256" key="4">
    <source>
        <dbReference type="ARBA" id="ARBA00022840"/>
    </source>
</evidence>
<dbReference type="GO" id="GO:0005524">
    <property type="term" value="F:ATP binding"/>
    <property type="evidence" value="ECO:0007669"/>
    <property type="project" value="UniProtKB-KW"/>
</dbReference>
<keyword evidence="7" id="KW-1185">Reference proteome</keyword>
<dbReference type="InterPro" id="IPR017911">
    <property type="entry name" value="MacB-like_ATP-bd"/>
</dbReference>
<dbReference type="PROSITE" id="PS00211">
    <property type="entry name" value="ABC_TRANSPORTER_1"/>
    <property type="match status" value="1"/>
</dbReference>
<dbReference type="InterPro" id="IPR027417">
    <property type="entry name" value="P-loop_NTPase"/>
</dbReference>
<dbReference type="Gene3D" id="3.40.50.300">
    <property type="entry name" value="P-loop containing nucleotide triphosphate hydrolases"/>
    <property type="match status" value="1"/>
</dbReference>
<dbReference type="EMBL" id="CP053708">
    <property type="protein sequence ID" value="QKE91667.1"/>
    <property type="molecule type" value="Genomic_DNA"/>
</dbReference>
<dbReference type="KEGG" id="lck:HN018_17975"/>
<accession>A0A6M8HU20</accession>
<dbReference type="Pfam" id="PF00005">
    <property type="entry name" value="ABC_tran"/>
    <property type="match status" value="1"/>
</dbReference>
<evidence type="ECO:0000313" key="7">
    <source>
        <dbReference type="Proteomes" id="UP000500767"/>
    </source>
</evidence>
<organism evidence="6 7">
    <name type="scientific">Lichenicola cladoniae</name>
    <dbReference type="NCBI Taxonomy" id="1484109"/>
    <lineage>
        <taxon>Bacteria</taxon>
        <taxon>Pseudomonadati</taxon>
        <taxon>Pseudomonadota</taxon>
        <taxon>Alphaproteobacteria</taxon>
        <taxon>Acetobacterales</taxon>
        <taxon>Acetobacteraceae</taxon>
        <taxon>Lichenicola</taxon>
    </lineage>
</organism>
<keyword evidence="4 6" id="KW-0067">ATP-binding</keyword>
<proteinExistence type="inferred from homology"/>
<dbReference type="InterPro" id="IPR015854">
    <property type="entry name" value="ABC_transpr_LolD-like"/>
</dbReference>
<dbReference type="GO" id="GO:0016887">
    <property type="term" value="F:ATP hydrolysis activity"/>
    <property type="evidence" value="ECO:0007669"/>
    <property type="project" value="InterPro"/>
</dbReference>
<dbReference type="InterPro" id="IPR003593">
    <property type="entry name" value="AAA+_ATPase"/>
</dbReference>
<sequence length="271" mass="28927">MDGHTPQRDRSAPSRDDRPALVEARDLWLTVQSRPVAVNAGWRRALRLQRAPAPTVGERSPDALDIVRGMSLAVAAGESVGIVGPSGSGKTSLLMLLAGLERPTRGHVLVDGIDLASLNEDERARFRGRRIGIVFQSFHLIPTMTALENVAVPLELAGREGAFETAEAALRQVGLGHRLGHLPGQLSGGEQQRVALARAFAPRPALLLADEPTGNLDVRTGESVQALLFELQRQQGTALLLITHDPALAARCDRQLVVSDGQLRAAAEATA</sequence>
<name>A0A6M8HU20_9PROT</name>
<comment type="similarity">
    <text evidence="1">Belongs to the ABC transporter superfamily.</text>
</comment>
<evidence type="ECO:0000259" key="5">
    <source>
        <dbReference type="PROSITE" id="PS50893"/>
    </source>
</evidence>
<dbReference type="CDD" id="cd03255">
    <property type="entry name" value="ABC_MJ0796_LolCDE_FtsE"/>
    <property type="match status" value="1"/>
</dbReference>
<dbReference type="AlphaFoldDB" id="A0A6M8HU20"/>
<dbReference type="PANTHER" id="PTHR24220:SF689">
    <property type="entry name" value="LIPOPROTEIN-RELEASING SYSTEM ATP-BINDING PROTEIN LOLD"/>
    <property type="match status" value="1"/>
</dbReference>
<reference evidence="6 7" key="1">
    <citation type="journal article" date="2014" name="World J. Microbiol. Biotechnol.">
        <title>Biodiversity and physiological characteristics of Antarctic and Arctic lichens-associated bacteria.</title>
        <authorList>
            <person name="Lee Y.M."/>
            <person name="Kim E.H."/>
            <person name="Lee H.K."/>
            <person name="Hong S.G."/>
        </authorList>
    </citation>
    <scope>NUCLEOTIDE SEQUENCE [LARGE SCALE GENOMIC DNA]</scope>
    <source>
        <strain evidence="6 7">PAMC 26569</strain>
    </source>
</reference>
<evidence type="ECO:0000256" key="2">
    <source>
        <dbReference type="ARBA" id="ARBA00022448"/>
    </source>
</evidence>
<dbReference type="SUPFAM" id="SSF52540">
    <property type="entry name" value="P-loop containing nucleoside triphosphate hydrolases"/>
    <property type="match status" value="1"/>
</dbReference>
<keyword evidence="3" id="KW-0547">Nucleotide-binding</keyword>
<dbReference type="PROSITE" id="PS50893">
    <property type="entry name" value="ABC_TRANSPORTER_2"/>
    <property type="match status" value="1"/>
</dbReference>
<dbReference type="GO" id="GO:0005886">
    <property type="term" value="C:plasma membrane"/>
    <property type="evidence" value="ECO:0007669"/>
    <property type="project" value="TreeGrafter"/>
</dbReference>
<protein>
    <submittedName>
        <fullName evidence="6">ABC transporter ATP-binding protein</fullName>
    </submittedName>
</protein>
<dbReference type="PANTHER" id="PTHR24220">
    <property type="entry name" value="IMPORT ATP-BINDING PROTEIN"/>
    <property type="match status" value="1"/>
</dbReference>
<dbReference type="SMART" id="SM00382">
    <property type="entry name" value="AAA"/>
    <property type="match status" value="1"/>
</dbReference>
<dbReference type="Proteomes" id="UP000500767">
    <property type="component" value="Chromosome"/>
</dbReference>
<dbReference type="InterPro" id="IPR003439">
    <property type="entry name" value="ABC_transporter-like_ATP-bd"/>
</dbReference>
<evidence type="ECO:0000313" key="6">
    <source>
        <dbReference type="EMBL" id="QKE91667.1"/>
    </source>
</evidence>
<evidence type="ECO:0000256" key="1">
    <source>
        <dbReference type="ARBA" id="ARBA00005417"/>
    </source>
</evidence>
<feature type="domain" description="ABC transporter" evidence="5">
    <location>
        <begin position="46"/>
        <end position="269"/>
    </location>
</feature>
<dbReference type="RefSeq" id="WP_171835286.1">
    <property type="nucleotide sequence ID" value="NZ_CP053708.1"/>
</dbReference>
<dbReference type="InterPro" id="IPR017871">
    <property type="entry name" value="ABC_transporter-like_CS"/>
</dbReference>
<evidence type="ECO:0000256" key="3">
    <source>
        <dbReference type="ARBA" id="ARBA00022741"/>
    </source>
</evidence>
<dbReference type="GO" id="GO:0022857">
    <property type="term" value="F:transmembrane transporter activity"/>
    <property type="evidence" value="ECO:0007669"/>
    <property type="project" value="TreeGrafter"/>
</dbReference>
<gene>
    <name evidence="6" type="ORF">HN018_17975</name>
</gene>